<dbReference type="GO" id="GO:0008658">
    <property type="term" value="F:penicillin binding"/>
    <property type="evidence" value="ECO:0007669"/>
    <property type="project" value="InterPro"/>
</dbReference>
<dbReference type="SUPFAM" id="SSF56601">
    <property type="entry name" value="beta-lactamase/transpeptidase-like"/>
    <property type="match status" value="1"/>
</dbReference>
<dbReference type="InterPro" id="IPR002137">
    <property type="entry name" value="Beta-lactam_class-D_AS"/>
</dbReference>
<dbReference type="GO" id="GO:0017001">
    <property type="term" value="P:antibiotic catabolic process"/>
    <property type="evidence" value="ECO:0007669"/>
    <property type="project" value="InterPro"/>
</dbReference>
<evidence type="ECO:0000313" key="11">
    <source>
        <dbReference type="Proteomes" id="UP000199245"/>
    </source>
</evidence>
<organism evidence="10 11">
    <name type="scientific">Bradyrhizobium brasilense</name>
    <dbReference type="NCBI Taxonomy" id="1419277"/>
    <lineage>
        <taxon>Bacteria</taxon>
        <taxon>Pseudomonadati</taxon>
        <taxon>Pseudomonadota</taxon>
        <taxon>Alphaproteobacteria</taxon>
        <taxon>Hyphomicrobiales</taxon>
        <taxon>Nitrobacteraceae</taxon>
        <taxon>Bradyrhizobium</taxon>
    </lineage>
</organism>
<evidence type="ECO:0000256" key="4">
    <source>
        <dbReference type="ARBA" id="ARBA00022729"/>
    </source>
</evidence>
<dbReference type="NCBIfam" id="NF012161">
    <property type="entry name" value="bla_class_D_main"/>
    <property type="match status" value="1"/>
</dbReference>
<dbReference type="GO" id="GO:0005886">
    <property type="term" value="C:plasma membrane"/>
    <property type="evidence" value="ECO:0007669"/>
    <property type="project" value="TreeGrafter"/>
</dbReference>
<name>A0A1G7NGQ8_9BRAD</name>
<dbReference type="AlphaFoldDB" id="A0A1G7NGQ8"/>
<keyword evidence="4" id="KW-0732">Signal</keyword>
<evidence type="ECO:0000256" key="3">
    <source>
        <dbReference type="ARBA" id="ARBA00012865"/>
    </source>
</evidence>
<dbReference type="Proteomes" id="UP000199245">
    <property type="component" value="Unassembled WGS sequence"/>
</dbReference>
<proteinExistence type="inferred from homology"/>
<dbReference type="Pfam" id="PF00905">
    <property type="entry name" value="Transpeptidase"/>
    <property type="match status" value="1"/>
</dbReference>
<evidence type="ECO:0000256" key="5">
    <source>
        <dbReference type="ARBA" id="ARBA00022801"/>
    </source>
</evidence>
<evidence type="ECO:0000256" key="1">
    <source>
        <dbReference type="ARBA" id="ARBA00001526"/>
    </source>
</evidence>
<dbReference type="InterPro" id="IPR001460">
    <property type="entry name" value="PCN-bd_Tpept"/>
</dbReference>
<evidence type="ECO:0000313" key="10">
    <source>
        <dbReference type="EMBL" id="SDF73107.1"/>
    </source>
</evidence>
<evidence type="ECO:0000256" key="6">
    <source>
        <dbReference type="ARBA" id="ARBA00023251"/>
    </source>
</evidence>
<dbReference type="GO" id="GO:0071555">
    <property type="term" value="P:cell wall organization"/>
    <property type="evidence" value="ECO:0007669"/>
    <property type="project" value="TreeGrafter"/>
</dbReference>
<dbReference type="Gene3D" id="3.40.710.10">
    <property type="entry name" value="DD-peptidase/beta-lactamase superfamily"/>
    <property type="match status" value="1"/>
</dbReference>
<sequence length="270" mass="30242">MIHRRHALGLLAAATILPSRSFANVSYQRSEFREELQKRFFELGTEGTFVGYKVEDYLIIASDKVRSGEGKLPASTFKIPNALIALETGVVQDPDKDVFKWDGTTRSIEAWNKDHTLRSALAVSAFPVFQEIARRIGEVRMKKYLEIIDYGNRDIGGGIDQFWVTGNLRIDPVQQIDFLDRLRRGVLPVGKRSQQLVCDILPVTKVGDAVIRAKTGLTDKEHGSLGWLVGWAEKGTDITVFAMNMDCKTQAQIDARMNVTQQCLTDIVAL</sequence>
<dbReference type="InterPro" id="IPR050515">
    <property type="entry name" value="Beta-lactam/transpept"/>
</dbReference>
<comment type="catalytic activity">
    <reaction evidence="1 8">
        <text>a beta-lactam + H2O = a substituted beta-amino acid</text>
        <dbReference type="Rhea" id="RHEA:20401"/>
        <dbReference type="ChEBI" id="CHEBI:15377"/>
        <dbReference type="ChEBI" id="CHEBI:35627"/>
        <dbReference type="ChEBI" id="CHEBI:140347"/>
        <dbReference type="EC" id="3.5.2.6"/>
    </reaction>
</comment>
<evidence type="ECO:0000256" key="8">
    <source>
        <dbReference type="RuleBase" id="RU361140"/>
    </source>
</evidence>
<reference evidence="10 11" key="1">
    <citation type="submission" date="2016-10" db="EMBL/GenBank/DDBJ databases">
        <authorList>
            <person name="de Groot N.N."/>
        </authorList>
    </citation>
    <scope>NUCLEOTIDE SEQUENCE [LARGE SCALE GENOMIC DNA]</scope>
    <source>
        <strain evidence="10 11">R5</strain>
    </source>
</reference>
<dbReference type="EC" id="3.5.2.6" evidence="3 8"/>
<evidence type="ECO:0000256" key="2">
    <source>
        <dbReference type="ARBA" id="ARBA00007898"/>
    </source>
</evidence>
<dbReference type="PROSITE" id="PS00337">
    <property type="entry name" value="BETA_LACTAMASE_D"/>
    <property type="match status" value="1"/>
</dbReference>
<accession>A0A1G7NGQ8</accession>
<feature type="modified residue" description="N6-carboxylysine" evidence="7">
    <location>
        <position position="78"/>
    </location>
</feature>
<dbReference type="InterPro" id="IPR012338">
    <property type="entry name" value="Beta-lactam/transpept-like"/>
</dbReference>
<dbReference type="EMBL" id="FMZW01000070">
    <property type="protein sequence ID" value="SDF73107.1"/>
    <property type="molecule type" value="Genomic_DNA"/>
</dbReference>
<dbReference type="PANTHER" id="PTHR30627:SF6">
    <property type="entry name" value="BETA-LACTAMASE YBXI-RELATED"/>
    <property type="match status" value="1"/>
</dbReference>
<feature type="active site" description="Acyl-ester intermediate" evidence="7">
    <location>
        <position position="75"/>
    </location>
</feature>
<dbReference type="GO" id="GO:0046677">
    <property type="term" value="P:response to antibiotic"/>
    <property type="evidence" value="ECO:0007669"/>
    <property type="project" value="UniProtKB-UniRule"/>
</dbReference>
<dbReference type="GO" id="GO:0008800">
    <property type="term" value="F:beta-lactamase activity"/>
    <property type="evidence" value="ECO:0007669"/>
    <property type="project" value="UniProtKB-UniRule"/>
</dbReference>
<protein>
    <recommendedName>
        <fullName evidence="3 8">Beta-lactamase</fullName>
        <ecNumber evidence="3 8">3.5.2.6</ecNumber>
    </recommendedName>
</protein>
<gene>
    <name evidence="10" type="ORF">SAMN05216337_107027</name>
</gene>
<dbReference type="RefSeq" id="WP_092090147.1">
    <property type="nucleotide sequence ID" value="NZ_FMZW01000070.1"/>
</dbReference>
<keyword evidence="5 8" id="KW-0378">Hydrolase</keyword>
<keyword evidence="6 8" id="KW-0046">Antibiotic resistance</keyword>
<comment type="similarity">
    <text evidence="2 8">Belongs to the class-D beta-lactamase family.</text>
</comment>
<evidence type="ECO:0000256" key="7">
    <source>
        <dbReference type="PIRSR" id="PIRSR602137-50"/>
    </source>
</evidence>
<dbReference type="PANTHER" id="PTHR30627">
    <property type="entry name" value="PEPTIDOGLYCAN D,D-TRANSPEPTIDASE"/>
    <property type="match status" value="1"/>
</dbReference>
<evidence type="ECO:0000259" key="9">
    <source>
        <dbReference type="Pfam" id="PF00905"/>
    </source>
</evidence>
<feature type="domain" description="Penicillin-binding protein transpeptidase" evidence="9">
    <location>
        <begin position="73"/>
        <end position="260"/>
    </location>
</feature>